<keyword evidence="5" id="KW-1185">Reference proteome</keyword>
<dbReference type="SUPFAM" id="SSF74650">
    <property type="entry name" value="Galactose mutarotase-like"/>
    <property type="match status" value="1"/>
</dbReference>
<protein>
    <submittedName>
        <fullName evidence="4">Aldose epimerase</fullName>
    </submittedName>
</protein>
<dbReference type="Proteomes" id="UP000237608">
    <property type="component" value="Unassembled WGS sequence"/>
</dbReference>
<evidence type="ECO:0000313" key="5">
    <source>
        <dbReference type="Proteomes" id="UP000237608"/>
    </source>
</evidence>
<dbReference type="InterPro" id="IPR014718">
    <property type="entry name" value="GH-type_carb-bd"/>
</dbReference>
<dbReference type="GO" id="GO:0003824">
    <property type="term" value="F:catalytic activity"/>
    <property type="evidence" value="ECO:0007669"/>
    <property type="project" value="InterPro"/>
</dbReference>
<comment type="subunit">
    <text evidence="2">Monomer.</text>
</comment>
<evidence type="ECO:0000256" key="1">
    <source>
        <dbReference type="ARBA" id="ARBA00001913"/>
    </source>
</evidence>
<evidence type="ECO:0000256" key="2">
    <source>
        <dbReference type="ARBA" id="ARBA00011245"/>
    </source>
</evidence>
<gene>
    <name evidence="4" type="ORF">BTO13_09840</name>
</gene>
<sequence length="261" mass="30345">MIHLKNNNSNVSIDEGELVSYIVDGEQYIHQKGNKGWRKSDDEMFPVIGPTIKNDFIVHTKHGDAVQDQHGLLRELSYTLVSENENQVKFQKKYTKNTWVKNSKFPSKSTEEFLFWTFDFIFEKKITLLKDTLIVDFMIQSEEGMPFMLGYHPAFLLSDTGEETLISKQQKITLKDVLNAGANAFPVLESDEILLINYDKKNLQINTKGFHNFMLWTEVNNMICIEPITQYTSFTNQQFSEENMQLSKGKNYFSVEIRVLE</sequence>
<keyword evidence="3" id="KW-0106">Calcium</keyword>
<dbReference type="Gene3D" id="2.70.98.10">
    <property type="match status" value="1"/>
</dbReference>
<dbReference type="InterPro" id="IPR011013">
    <property type="entry name" value="Gal_mutarotase_sf_dom"/>
</dbReference>
<dbReference type="EMBL" id="MSCL01000001">
    <property type="protein sequence ID" value="PQJ75511.1"/>
    <property type="molecule type" value="Genomic_DNA"/>
</dbReference>
<dbReference type="AlphaFoldDB" id="A0A2S7WE07"/>
<comment type="cofactor">
    <cofactor evidence="1">
        <name>Ca(2+)</name>
        <dbReference type="ChEBI" id="CHEBI:29108"/>
    </cofactor>
</comment>
<evidence type="ECO:0000256" key="3">
    <source>
        <dbReference type="ARBA" id="ARBA00022837"/>
    </source>
</evidence>
<reference evidence="4 5" key="1">
    <citation type="submission" date="2016-12" db="EMBL/GenBank/DDBJ databases">
        <title>Trade-off between light-utilization and light-protection in marine flavobacteria.</title>
        <authorList>
            <person name="Kumagai Y."/>
            <person name="Yoshizawa S."/>
            <person name="Kogure K."/>
            <person name="Iwasaki W."/>
        </authorList>
    </citation>
    <scope>NUCLEOTIDE SEQUENCE [LARGE SCALE GENOMIC DNA]</scope>
    <source>
        <strain evidence="4 5">KCTC 22729</strain>
    </source>
</reference>
<dbReference type="RefSeq" id="WP_105046655.1">
    <property type="nucleotide sequence ID" value="NZ_CP150662.1"/>
</dbReference>
<dbReference type="GO" id="GO:0005975">
    <property type="term" value="P:carbohydrate metabolic process"/>
    <property type="evidence" value="ECO:0007669"/>
    <property type="project" value="InterPro"/>
</dbReference>
<organism evidence="4 5">
    <name type="scientific">Polaribacter gangjinensis</name>
    <dbReference type="NCBI Taxonomy" id="574710"/>
    <lineage>
        <taxon>Bacteria</taxon>
        <taxon>Pseudomonadati</taxon>
        <taxon>Bacteroidota</taxon>
        <taxon>Flavobacteriia</taxon>
        <taxon>Flavobacteriales</taxon>
        <taxon>Flavobacteriaceae</taxon>
    </lineage>
</organism>
<name>A0A2S7WE07_9FLAO</name>
<comment type="caution">
    <text evidence="4">The sequence shown here is derived from an EMBL/GenBank/DDBJ whole genome shotgun (WGS) entry which is preliminary data.</text>
</comment>
<accession>A0A2S7WE07</accession>
<dbReference type="GO" id="GO:0030246">
    <property type="term" value="F:carbohydrate binding"/>
    <property type="evidence" value="ECO:0007669"/>
    <property type="project" value="InterPro"/>
</dbReference>
<proteinExistence type="predicted"/>
<dbReference type="OrthoDB" id="9795355at2"/>
<evidence type="ECO:0000313" key="4">
    <source>
        <dbReference type="EMBL" id="PQJ75511.1"/>
    </source>
</evidence>